<dbReference type="CDD" id="cd17917">
    <property type="entry name" value="DEXHc_RHA-like"/>
    <property type="match status" value="1"/>
</dbReference>
<evidence type="ECO:0000256" key="2">
    <source>
        <dbReference type="ARBA" id="ARBA00022741"/>
    </source>
</evidence>
<keyword evidence="5" id="KW-0067">ATP-binding</keyword>
<dbReference type="GO" id="GO:0045943">
    <property type="term" value="P:positive regulation of transcription by RNA polymerase I"/>
    <property type="evidence" value="ECO:0007669"/>
    <property type="project" value="TreeGrafter"/>
</dbReference>
<feature type="compositionally biased region" description="Polar residues" evidence="7">
    <location>
        <begin position="88"/>
        <end position="107"/>
    </location>
</feature>
<dbReference type="GO" id="GO:0003724">
    <property type="term" value="F:RNA helicase activity"/>
    <property type="evidence" value="ECO:0007669"/>
    <property type="project" value="UniProtKB-EC"/>
</dbReference>
<evidence type="ECO:0000313" key="10">
    <source>
        <dbReference type="EMBL" id="KAA6413427.1"/>
    </source>
</evidence>
<dbReference type="Pfam" id="PF21010">
    <property type="entry name" value="HA2_C"/>
    <property type="match status" value="1"/>
</dbReference>
<dbReference type="InterPro" id="IPR011709">
    <property type="entry name" value="DEAD-box_helicase_OB_fold"/>
</dbReference>
<dbReference type="EMBL" id="VXIT01000004">
    <property type="protein sequence ID" value="KAA6413427.1"/>
    <property type="molecule type" value="Genomic_DNA"/>
</dbReference>
<evidence type="ECO:0000313" key="13">
    <source>
        <dbReference type="Proteomes" id="UP000324767"/>
    </source>
</evidence>
<dbReference type="GO" id="GO:1990904">
    <property type="term" value="C:ribonucleoprotein complex"/>
    <property type="evidence" value="ECO:0007669"/>
    <property type="project" value="UniProtKB-ARBA"/>
</dbReference>
<evidence type="ECO:0000259" key="8">
    <source>
        <dbReference type="PROSITE" id="PS51192"/>
    </source>
</evidence>
<dbReference type="CDD" id="cd18791">
    <property type="entry name" value="SF2_C_RHA"/>
    <property type="match status" value="1"/>
</dbReference>
<dbReference type="GO" id="GO:0003725">
    <property type="term" value="F:double-stranded RNA binding"/>
    <property type="evidence" value="ECO:0007669"/>
    <property type="project" value="TreeGrafter"/>
</dbReference>
<keyword evidence="3" id="KW-0378">Hydrolase</keyword>
<dbReference type="Pfam" id="PF00271">
    <property type="entry name" value="Helicase_C"/>
    <property type="match status" value="1"/>
</dbReference>
<dbReference type="Proteomes" id="UP000324767">
    <property type="component" value="Unassembled WGS sequence"/>
</dbReference>
<keyword evidence="2" id="KW-0547">Nucleotide-binding</keyword>
<evidence type="ECO:0000256" key="6">
    <source>
        <dbReference type="ARBA" id="ARBA00047984"/>
    </source>
</evidence>
<evidence type="ECO:0000256" key="4">
    <source>
        <dbReference type="ARBA" id="ARBA00022806"/>
    </source>
</evidence>
<dbReference type="EC" id="3.6.4.13" evidence="1"/>
<feature type="domain" description="Helicase ATP-binding" evidence="8">
    <location>
        <begin position="156"/>
        <end position="348"/>
    </location>
</feature>
<feature type="compositionally biased region" description="Polar residues" evidence="7">
    <location>
        <begin position="117"/>
        <end position="129"/>
    </location>
</feature>
<dbReference type="Gene3D" id="3.40.50.300">
    <property type="entry name" value="P-loop containing nucleotide triphosphate hydrolases"/>
    <property type="match status" value="2"/>
</dbReference>
<dbReference type="Proteomes" id="UP000192927">
    <property type="component" value="Unassembled WGS sequence"/>
</dbReference>
<reference evidence="12" key="1">
    <citation type="submission" date="2017-03" db="EMBL/GenBank/DDBJ databases">
        <authorList>
            <person name="Sharma R."/>
            <person name="Thines M."/>
        </authorList>
    </citation>
    <scope>NUCLEOTIDE SEQUENCE [LARGE SCALE GENOMIC DNA]</scope>
</reference>
<gene>
    <name evidence="10" type="ORF">FRX48_03173</name>
</gene>
<feature type="region of interest" description="Disordered" evidence="7">
    <location>
        <begin position="1"/>
        <end position="130"/>
    </location>
</feature>
<feature type="compositionally biased region" description="Basic and acidic residues" evidence="7">
    <location>
        <begin position="61"/>
        <end position="84"/>
    </location>
</feature>
<dbReference type="InterPro" id="IPR002464">
    <property type="entry name" value="DNA/RNA_helicase_DEAH_CS"/>
</dbReference>
<dbReference type="PANTHER" id="PTHR18934:SF118">
    <property type="entry name" value="ATP-DEPENDENT RNA HELICASE DHX33"/>
    <property type="match status" value="1"/>
</dbReference>
<dbReference type="PROSITE" id="PS51192">
    <property type="entry name" value="HELICASE_ATP_BIND_1"/>
    <property type="match status" value="1"/>
</dbReference>
<dbReference type="SMART" id="SM00487">
    <property type="entry name" value="DEXDc"/>
    <property type="match status" value="1"/>
</dbReference>
<accession>A0A1W5DA32</accession>
<reference evidence="10 13" key="3">
    <citation type="submission" date="2019-09" db="EMBL/GenBank/DDBJ databases">
        <title>The hologenome of the rock-dwelling lichen Lasallia pustulata.</title>
        <authorList>
            <person name="Greshake Tzovaras B."/>
            <person name="Segers F."/>
            <person name="Bicker A."/>
            <person name="Dal Grande F."/>
            <person name="Otte J."/>
            <person name="Hankeln T."/>
            <person name="Schmitt I."/>
            <person name="Ebersberger I."/>
        </authorList>
    </citation>
    <scope>NUCLEOTIDE SEQUENCE [LARGE SCALE GENOMIC DNA]</scope>
    <source>
        <strain evidence="10">A1-1</strain>
    </source>
</reference>
<dbReference type="GO" id="GO:0005524">
    <property type="term" value="F:ATP binding"/>
    <property type="evidence" value="ECO:0007669"/>
    <property type="project" value="UniProtKB-KW"/>
</dbReference>
<evidence type="ECO:0000256" key="7">
    <source>
        <dbReference type="SAM" id="MobiDB-lite"/>
    </source>
</evidence>
<dbReference type="InterPro" id="IPR014001">
    <property type="entry name" value="Helicase_ATP-bd"/>
</dbReference>
<evidence type="ECO:0000256" key="3">
    <source>
        <dbReference type="ARBA" id="ARBA00022801"/>
    </source>
</evidence>
<evidence type="ECO:0000313" key="12">
    <source>
        <dbReference type="Proteomes" id="UP000192927"/>
    </source>
</evidence>
<keyword evidence="4 11" id="KW-0347">Helicase</keyword>
<evidence type="ECO:0000313" key="11">
    <source>
        <dbReference type="EMBL" id="SLM39966.1"/>
    </source>
</evidence>
<dbReference type="InterPro" id="IPR027417">
    <property type="entry name" value="P-loop_NTPase"/>
</dbReference>
<dbReference type="SUPFAM" id="SSF52540">
    <property type="entry name" value="P-loop containing nucleoside triphosphate hydrolases"/>
    <property type="match status" value="1"/>
</dbReference>
<dbReference type="InterPro" id="IPR001650">
    <property type="entry name" value="Helicase_C-like"/>
</dbReference>
<name>A0A1W5DA32_9LECA</name>
<dbReference type="FunFam" id="3.40.50.300:FF:000145">
    <property type="entry name" value="probable ATP-dependent RNA helicase DHX40"/>
    <property type="match status" value="1"/>
</dbReference>
<proteinExistence type="predicted"/>
<dbReference type="SMART" id="SM00490">
    <property type="entry name" value="HELICc"/>
    <property type="match status" value="1"/>
</dbReference>
<dbReference type="PROSITE" id="PS00690">
    <property type="entry name" value="DEAH_ATP_HELICASE"/>
    <property type="match status" value="1"/>
</dbReference>
<dbReference type="OrthoDB" id="10253254at2759"/>
<dbReference type="EMBL" id="FWEW01003604">
    <property type="protein sequence ID" value="SLM39966.1"/>
    <property type="molecule type" value="Genomic_DNA"/>
</dbReference>
<feature type="region of interest" description="Disordered" evidence="7">
    <location>
        <begin position="342"/>
        <end position="384"/>
    </location>
</feature>
<reference evidence="11" key="2">
    <citation type="submission" date="2017-03" db="EMBL/GenBank/DDBJ databases">
        <authorList>
            <person name="Afonso C.L."/>
            <person name="Miller P.J."/>
            <person name="Scott M.A."/>
            <person name="Spackman E."/>
            <person name="Goraichik I."/>
            <person name="Dimitrov K.M."/>
            <person name="Suarez D.L."/>
            <person name="Swayne D.E."/>
        </authorList>
    </citation>
    <scope>NUCLEOTIDE SEQUENCE [LARGE SCALE GENOMIC DNA]</scope>
</reference>
<protein>
    <recommendedName>
        <fullName evidence="1">RNA helicase</fullName>
        <ecNumber evidence="1">3.6.4.13</ecNumber>
    </recommendedName>
</protein>
<dbReference type="PROSITE" id="PS51194">
    <property type="entry name" value="HELICASE_CTER"/>
    <property type="match status" value="1"/>
</dbReference>
<dbReference type="InterPro" id="IPR007502">
    <property type="entry name" value="Helicase-assoc_dom"/>
</dbReference>
<dbReference type="AlphaFoldDB" id="A0A1W5DA32"/>
<evidence type="ECO:0000256" key="1">
    <source>
        <dbReference type="ARBA" id="ARBA00012552"/>
    </source>
</evidence>
<feature type="compositionally biased region" description="Basic and acidic residues" evidence="7">
    <location>
        <begin position="1"/>
        <end position="11"/>
    </location>
</feature>
<dbReference type="SMART" id="SM00847">
    <property type="entry name" value="HA2"/>
    <property type="match status" value="1"/>
</dbReference>
<evidence type="ECO:0000259" key="9">
    <source>
        <dbReference type="PROSITE" id="PS51194"/>
    </source>
</evidence>
<keyword evidence="12" id="KW-1185">Reference proteome</keyword>
<dbReference type="FunFam" id="3.40.50.300:FF:002203">
    <property type="entry name" value="ATP-dependent RNA helicase (Hrh1), putative"/>
    <property type="match status" value="1"/>
</dbReference>
<dbReference type="GO" id="GO:0005730">
    <property type="term" value="C:nucleolus"/>
    <property type="evidence" value="ECO:0007669"/>
    <property type="project" value="TreeGrafter"/>
</dbReference>
<dbReference type="GO" id="GO:0016787">
    <property type="term" value="F:hydrolase activity"/>
    <property type="evidence" value="ECO:0007669"/>
    <property type="project" value="UniProtKB-KW"/>
</dbReference>
<dbReference type="Gene3D" id="1.20.120.1080">
    <property type="match status" value="1"/>
</dbReference>
<evidence type="ECO:0000256" key="5">
    <source>
        <dbReference type="ARBA" id="ARBA00022840"/>
    </source>
</evidence>
<dbReference type="PANTHER" id="PTHR18934">
    <property type="entry name" value="ATP-DEPENDENT RNA HELICASE"/>
    <property type="match status" value="1"/>
</dbReference>
<feature type="domain" description="Helicase C-terminal" evidence="9">
    <location>
        <begin position="462"/>
        <end position="635"/>
    </location>
</feature>
<sequence>MPEQVHHRFSEEAPNATTTEASEPKSFPAGLKETSICGKKRKRGRGRLSAMNDHGPAPEALPERHTEDAIHRRADRDEASRAGDRVLISSSKAQASHKQPLHTNTTKRPGAVRPRMSHQSANGPGPSNDSHVKMQARALLNVRRTLPIWSHREEIRQGLRDKDVMLLVGETGSGKSTQVPQFLIDEQWCKPQRITLTDGAKCEKPATVGGCIAITQPRRVAAISLARRVAEEMGTPLGSSSPASKVGYSVRFDNSTSPSIRIKFLTEGMLLQELLRDPWLRQYSAVIVDEVHERGVNVDLVMGFLRNMVSGEKEGRGGIPMRVVVMSATADMQGIAKFFEDGHRSPTIGEQNGAISTDEESEWSGISSSDEEERGPVVNGKGHLHSQMKHKYNPAKREASNLHSEDTLPNDELVGFRRSLNVPVEQMSPHLAICYIEGRQYEVKILYSAEPVQDFVDAALRTIFQIHYQEPMPGDLLVFLTGQEVVESLEKLVKEYALGMGPELPKLLVLPLFAALPQAAQQRVFQPAPPKTRKVILATNIAETSVTVSGVRFVIDCGKAKAKQFRTRLGLESLLVKPISKSAAIQRKGRAGREAPGKCYRLYTEQEYLTLQEANTPEILRCDLSQSILTMKARGVHNIMDFPFLDRPPREALEKALMQLYRLKALSESGDISAIGLEIAKLPLSAPLGRVLLAAAEPEMDCLLEVIDIISCLSVENIFVNLHSEEKREEAEMARRELLRREGDHLTLLATVQAYASEKADRKAWAERHYVSHRAMQAVMDVRKQLQAQSHHLRLPPATSVPASDGIPAERAVCVLKCFLQGFATNTARLFPDGSYRTIVGNQTVAIHPSSVLFGKKVEAIMYNEFVFTNRSYARGVSAVQMDWIGELLAG</sequence>
<comment type="catalytic activity">
    <reaction evidence="6">
        <text>ATP + H2O = ADP + phosphate + H(+)</text>
        <dbReference type="Rhea" id="RHEA:13065"/>
        <dbReference type="ChEBI" id="CHEBI:15377"/>
        <dbReference type="ChEBI" id="CHEBI:15378"/>
        <dbReference type="ChEBI" id="CHEBI:30616"/>
        <dbReference type="ChEBI" id="CHEBI:43474"/>
        <dbReference type="ChEBI" id="CHEBI:456216"/>
        <dbReference type="EC" id="3.6.4.13"/>
    </reaction>
</comment>
<dbReference type="Pfam" id="PF07717">
    <property type="entry name" value="OB_NTP_bind"/>
    <property type="match status" value="1"/>
</dbReference>
<organism evidence="11 12">
    <name type="scientific">Lasallia pustulata</name>
    <dbReference type="NCBI Taxonomy" id="136370"/>
    <lineage>
        <taxon>Eukaryota</taxon>
        <taxon>Fungi</taxon>
        <taxon>Dikarya</taxon>
        <taxon>Ascomycota</taxon>
        <taxon>Pezizomycotina</taxon>
        <taxon>Lecanoromycetes</taxon>
        <taxon>OSLEUM clade</taxon>
        <taxon>Umbilicariomycetidae</taxon>
        <taxon>Umbilicariales</taxon>
        <taxon>Umbilicariaceae</taxon>
        <taxon>Lasallia</taxon>
    </lineage>
</organism>